<keyword evidence="2" id="KW-1185">Reference proteome</keyword>
<evidence type="ECO:0000313" key="3">
    <source>
        <dbReference type="WBParaSite" id="MCOS_0000075101-mRNA-1"/>
    </source>
</evidence>
<dbReference type="AlphaFoldDB" id="A0A0R3U2N8"/>
<proteinExistence type="predicted"/>
<dbReference type="WBParaSite" id="MCOS_0000075101-mRNA-1">
    <property type="protein sequence ID" value="MCOS_0000075101-mRNA-1"/>
    <property type="gene ID" value="MCOS_0000075101"/>
</dbReference>
<dbReference type="Proteomes" id="UP000267029">
    <property type="component" value="Unassembled WGS sequence"/>
</dbReference>
<sequence>MLPRLRLHTVTPSHEFLPHWTKRGNSGPETTTSLSVFAAVLSRGRVVRLDAFPHCWAGSWLRTRPPWALSQ</sequence>
<protein>
    <submittedName>
        <fullName evidence="1 3">Uncharacterized protein</fullName>
    </submittedName>
</protein>
<reference evidence="1 2" key="2">
    <citation type="submission" date="2018-10" db="EMBL/GenBank/DDBJ databases">
        <authorList>
            <consortium name="Pathogen Informatics"/>
        </authorList>
    </citation>
    <scope>NUCLEOTIDE SEQUENCE [LARGE SCALE GENOMIC DNA]</scope>
</reference>
<evidence type="ECO:0000313" key="2">
    <source>
        <dbReference type="Proteomes" id="UP000267029"/>
    </source>
</evidence>
<reference evidence="3" key="1">
    <citation type="submission" date="2017-02" db="UniProtKB">
        <authorList>
            <consortium name="WormBaseParasite"/>
        </authorList>
    </citation>
    <scope>IDENTIFICATION</scope>
</reference>
<accession>A0A0R3U2N8</accession>
<name>A0A0R3U2N8_MESCO</name>
<gene>
    <name evidence="1" type="ORF">MCOS_LOCUS752</name>
</gene>
<dbReference type="EMBL" id="UXSR01000072">
    <property type="protein sequence ID" value="VDD74749.1"/>
    <property type="molecule type" value="Genomic_DNA"/>
</dbReference>
<evidence type="ECO:0000313" key="1">
    <source>
        <dbReference type="EMBL" id="VDD74749.1"/>
    </source>
</evidence>
<organism evidence="3">
    <name type="scientific">Mesocestoides corti</name>
    <name type="common">Flatworm</name>
    <dbReference type="NCBI Taxonomy" id="53468"/>
    <lineage>
        <taxon>Eukaryota</taxon>
        <taxon>Metazoa</taxon>
        <taxon>Spiralia</taxon>
        <taxon>Lophotrochozoa</taxon>
        <taxon>Platyhelminthes</taxon>
        <taxon>Cestoda</taxon>
        <taxon>Eucestoda</taxon>
        <taxon>Cyclophyllidea</taxon>
        <taxon>Mesocestoididae</taxon>
        <taxon>Mesocestoides</taxon>
    </lineage>
</organism>